<evidence type="ECO:0000256" key="8">
    <source>
        <dbReference type="ARBA" id="ARBA00022884"/>
    </source>
</evidence>
<comment type="subcellular location">
    <subcellularLocation>
        <location evidence="1">Cytoplasm</location>
    </subcellularLocation>
</comment>
<dbReference type="SMART" id="SM00651">
    <property type="entry name" value="Sm"/>
    <property type="match status" value="1"/>
</dbReference>
<dbReference type="GO" id="GO:0000932">
    <property type="term" value="C:P-body"/>
    <property type="evidence" value="ECO:0007669"/>
    <property type="project" value="TreeGrafter"/>
</dbReference>
<dbReference type="GO" id="GO:0005681">
    <property type="term" value="C:spliceosomal complex"/>
    <property type="evidence" value="ECO:0007669"/>
    <property type="project" value="UniProtKB-KW"/>
</dbReference>
<dbReference type="GO" id="GO:0046540">
    <property type="term" value="C:U4/U6 x U5 tri-snRNP complex"/>
    <property type="evidence" value="ECO:0007669"/>
    <property type="project" value="TreeGrafter"/>
</dbReference>
<keyword evidence="10" id="KW-0687">Ribonucleoprotein</keyword>
<dbReference type="InterPro" id="IPR010920">
    <property type="entry name" value="LSM_dom_sf"/>
</dbReference>
<protein>
    <recommendedName>
        <fullName evidence="11">Sm domain-containing protein</fullName>
    </recommendedName>
</protein>
<evidence type="ECO:0000256" key="2">
    <source>
        <dbReference type="ARBA" id="ARBA00007927"/>
    </source>
</evidence>
<dbReference type="InterPro" id="IPR001163">
    <property type="entry name" value="Sm_dom_euk/arc"/>
</dbReference>
<keyword evidence="4" id="KW-0698">rRNA processing</keyword>
<dbReference type="Gene3D" id="2.30.30.100">
    <property type="match status" value="1"/>
</dbReference>
<dbReference type="Pfam" id="PF01423">
    <property type="entry name" value="LSM"/>
    <property type="match status" value="1"/>
</dbReference>
<evidence type="ECO:0000313" key="13">
    <source>
        <dbReference type="Proteomes" id="UP001497480"/>
    </source>
</evidence>
<keyword evidence="9" id="KW-0508">mRNA splicing</keyword>
<dbReference type="Proteomes" id="UP001497480">
    <property type="component" value="Unassembled WGS sequence"/>
</dbReference>
<dbReference type="InterPro" id="IPR016487">
    <property type="entry name" value="Lsm6/sSmF"/>
</dbReference>
<evidence type="ECO:0000256" key="4">
    <source>
        <dbReference type="ARBA" id="ARBA00022552"/>
    </source>
</evidence>
<evidence type="ECO:0000259" key="11">
    <source>
        <dbReference type="SMART" id="SM00651"/>
    </source>
</evidence>
<evidence type="ECO:0000256" key="1">
    <source>
        <dbReference type="ARBA" id="ARBA00004496"/>
    </source>
</evidence>
<comment type="similarity">
    <text evidence="2">Belongs to the snRNP Sm proteins family. SmF/LSm6 subfamily.</text>
</comment>
<feature type="domain" description="Sm" evidence="11">
    <location>
        <begin position="56"/>
        <end position="114"/>
    </location>
</feature>
<evidence type="ECO:0000256" key="3">
    <source>
        <dbReference type="ARBA" id="ARBA00022490"/>
    </source>
</evidence>
<dbReference type="CDD" id="cd01726">
    <property type="entry name" value="LSm6"/>
    <property type="match status" value="1"/>
</dbReference>
<dbReference type="GO" id="GO:0005732">
    <property type="term" value="C:sno(s)RNA-containing ribonucleoprotein complex"/>
    <property type="evidence" value="ECO:0007669"/>
    <property type="project" value="TreeGrafter"/>
</dbReference>
<name>A0AAV1Y6Z3_LUPLU</name>
<dbReference type="GO" id="GO:0030490">
    <property type="term" value="P:maturation of SSU-rRNA"/>
    <property type="evidence" value="ECO:0007669"/>
    <property type="project" value="TreeGrafter"/>
</dbReference>
<evidence type="ECO:0000256" key="6">
    <source>
        <dbReference type="ARBA" id="ARBA00022694"/>
    </source>
</evidence>
<evidence type="ECO:0000256" key="10">
    <source>
        <dbReference type="ARBA" id="ARBA00023274"/>
    </source>
</evidence>
<accession>A0AAV1Y6Z3</accession>
<evidence type="ECO:0000256" key="9">
    <source>
        <dbReference type="ARBA" id="ARBA00023187"/>
    </source>
</evidence>
<evidence type="ECO:0000313" key="12">
    <source>
        <dbReference type="EMBL" id="CAL0329550.1"/>
    </source>
</evidence>
<evidence type="ECO:0000256" key="5">
    <source>
        <dbReference type="ARBA" id="ARBA00022664"/>
    </source>
</evidence>
<sequence length="123" mass="13809">MDYNNNGNKEREMSKDWKLAHFLKSLRRSPVVVKLNSGVDYRVQALCKSLGYVAVQALCKSLGYIRVQALCILGCLDSYMNVAMEHTEEYVNGELKNKYGDAVIRGNNVLYISNSKRTPAEGA</sequence>
<gene>
    <name evidence="12" type="ORF">LLUT_LOCUS30610</name>
</gene>
<dbReference type="GO" id="GO:0000398">
    <property type="term" value="P:mRNA splicing, via spliceosome"/>
    <property type="evidence" value="ECO:0007669"/>
    <property type="project" value="InterPro"/>
</dbReference>
<proteinExistence type="inferred from homology"/>
<keyword evidence="7" id="KW-0747">Spliceosome</keyword>
<dbReference type="GO" id="GO:0005730">
    <property type="term" value="C:nucleolus"/>
    <property type="evidence" value="ECO:0007669"/>
    <property type="project" value="TreeGrafter"/>
</dbReference>
<dbReference type="PANTHER" id="PTHR11021">
    <property type="entry name" value="SMALL NUCLEAR RIBONUCLEOPROTEIN F SNRNP-F"/>
    <property type="match status" value="1"/>
</dbReference>
<evidence type="ECO:0000256" key="7">
    <source>
        <dbReference type="ARBA" id="ARBA00022728"/>
    </source>
</evidence>
<keyword evidence="8" id="KW-0694">RNA-binding</keyword>
<keyword evidence="3" id="KW-0963">Cytoplasm</keyword>
<dbReference type="GO" id="GO:0008033">
    <property type="term" value="P:tRNA processing"/>
    <property type="evidence" value="ECO:0007669"/>
    <property type="project" value="UniProtKB-KW"/>
</dbReference>
<comment type="caution">
    <text evidence="12">The sequence shown here is derived from an EMBL/GenBank/DDBJ whole genome shotgun (WGS) entry which is preliminary data.</text>
</comment>
<dbReference type="GO" id="GO:0003723">
    <property type="term" value="F:RNA binding"/>
    <property type="evidence" value="ECO:0007669"/>
    <property type="project" value="UniProtKB-KW"/>
</dbReference>
<dbReference type="GO" id="GO:0005688">
    <property type="term" value="C:U6 snRNP"/>
    <property type="evidence" value="ECO:0007669"/>
    <property type="project" value="TreeGrafter"/>
</dbReference>
<dbReference type="PANTHER" id="PTHR11021:SF1">
    <property type="entry name" value="U6 SNRNA-ASSOCIATED SM-LIKE PROTEIN LSM6"/>
    <property type="match status" value="1"/>
</dbReference>
<dbReference type="SUPFAM" id="SSF50182">
    <property type="entry name" value="Sm-like ribonucleoproteins"/>
    <property type="match status" value="1"/>
</dbReference>
<dbReference type="EMBL" id="CAXHTB010000022">
    <property type="protein sequence ID" value="CAL0329550.1"/>
    <property type="molecule type" value="Genomic_DNA"/>
</dbReference>
<organism evidence="12 13">
    <name type="scientific">Lupinus luteus</name>
    <name type="common">European yellow lupine</name>
    <dbReference type="NCBI Taxonomy" id="3873"/>
    <lineage>
        <taxon>Eukaryota</taxon>
        <taxon>Viridiplantae</taxon>
        <taxon>Streptophyta</taxon>
        <taxon>Embryophyta</taxon>
        <taxon>Tracheophyta</taxon>
        <taxon>Spermatophyta</taxon>
        <taxon>Magnoliopsida</taxon>
        <taxon>eudicotyledons</taxon>
        <taxon>Gunneridae</taxon>
        <taxon>Pentapetalae</taxon>
        <taxon>rosids</taxon>
        <taxon>fabids</taxon>
        <taxon>Fabales</taxon>
        <taxon>Fabaceae</taxon>
        <taxon>Papilionoideae</taxon>
        <taxon>50 kb inversion clade</taxon>
        <taxon>genistoids sensu lato</taxon>
        <taxon>core genistoids</taxon>
        <taxon>Genisteae</taxon>
        <taxon>Lupinus</taxon>
    </lineage>
</organism>
<dbReference type="AlphaFoldDB" id="A0AAV1Y6Z3"/>
<keyword evidence="5" id="KW-0507">mRNA processing</keyword>
<reference evidence="12 13" key="1">
    <citation type="submission" date="2024-03" db="EMBL/GenBank/DDBJ databases">
        <authorList>
            <person name="Martinez-Hernandez J."/>
        </authorList>
    </citation>
    <scope>NUCLEOTIDE SEQUENCE [LARGE SCALE GENOMIC DNA]</scope>
</reference>
<keyword evidence="6" id="KW-0819">tRNA processing</keyword>
<keyword evidence="13" id="KW-1185">Reference proteome</keyword>